<dbReference type="Pfam" id="PF00172">
    <property type="entry name" value="Zn_clus"/>
    <property type="match status" value="1"/>
</dbReference>
<feature type="compositionally biased region" description="Low complexity" evidence="2">
    <location>
        <begin position="103"/>
        <end position="112"/>
    </location>
</feature>
<sequence>MDVSNDSPGQESTTAVDSNGDKPEHAPKRIRLNLACNQCRKRKVRCDAETPKAYVPKHISASPQDRPNTQNLHTSPQYVNSTTLGTRHEASSRSPNDWNSTPNFGTNSTPSNGNGGTGMNLSGDRYTSQPSDLRTQSWVSRAYDAATQGQGDNPDHAANGQHPDVVINTDDNSEKVKYLGGSSLQCLTAFLDMHLRRRRLQTITPCFREGMRFVEEFDLPLRVMMPNLPDSSARDHIETFFVKVWPLIPVVDREFISAEFDRLYRKQLLHPGGLSHVMNKQVRQLPYG</sequence>
<feature type="region of interest" description="Disordered" evidence="2">
    <location>
        <begin position="55"/>
        <end position="133"/>
    </location>
</feature>
<evidence type="ECO:0000256" key="1">
    <source>
        <dbReference type="ARBA" id="ARBA00023242"/>
    </source>
</evidence>
<name>A0ABR4F6C5_9PEZI</name>
<dbReference type="InterPro" id="IPR001138">
    <property type="entry name" value="Zn2Cys6_DnaBD"/>
</dbReference>
<feature type="compositionally biased region" description="Polar residues" evidence="2">
    <location>
        <begin position="92"/>
        <end position="102"/>
    </location>
</feature>
<comment type="caution">
    <text evidence="4">The sequence shown here is derived from an EMBL/GenBank/DDBJ whole genome shotgun (WGS) entry which is preliminary data.</text>
</comment>
<evidence type="ECO:0000313" key="4">
    <source>
        <dbReference type="EMBL" id="KAL2290251.1"/>
    </source>
</evidence>
<dbReference type="Gene3D" id="4.10.240.10">
    <property type="entry name" value="Zn(2)-C6 fungal-type DNA-binding domain"/>
    <property type="match status" value="1"/>
</dbReference>
<evidence type="ECO:0000313" key="5">
    <source>
        <dbReference type="Proteomes" id="UP001600888"/>
    </source>
</evidence>
<gene>
    <name evidence="4" type="ORF">FJTKL_00710</name>
</gene>
<feature type="compositionally biased region" description="Polar residues" evidence="2">
    <location>
        <begin position="61"/>
        <end position="85"/>
    </location>
</feature>
<protein>
    <recommendedName>
        <fullName evidence="3">Zn(2)-C6 fungal-type domain-containing protein</fullName>
    </recommendedName>
</protein>
<feature type="compositionally biased region" description="Polar residues" evidence="2">
    <location>
        <begin position="1"/>
        <end position="17"/>
    </location>
</feature>
<reference evidence="4 5" key="1">
    <citation type="submission" date="2024-03" db="EMBL/GenBank/DDBJ databases">
        <title>A high-quality draft genome sequence of Diaporthe vaccinii, a causative agent of upright dieback and viscid rot disease in cranberry plants.</title>
        <authorList>
            <person name="Sarrasin M."/>
            <person name="Lang B.F."/>
            <person name="Burger G."/>
        </authorList>
    </citation>
    <scope>NUCLEOTIDE SEQUENCE [LARGE SCALE GENOMIC DNA]</scope>
    <source>
        <strain evidence="4 5">IS7</strain>
    </source>
</reference>
<dbReference type="EMBL" id="JBAWTH010000010">
    <property type="protein sequence ID" value="KAL2290251.1"/>
    <property type="molecule type" value="Genomic_DNA"/>
</dbReference>
<evidence type="ECO:0000259" key="3">
    <source>
        <dbReference type="Pfam" id="PF00172"/>
    </source>
</evidence>
<keyword evidence="1" id="KW-0539">Nucleus</keyword>
<feature type="domain" description="Zn(2)-C6 fungal-type" evidence="3">
    <location>
        <begin position="35"/>
        <end position="51"/>
    </location>
</feature>
<accession>A0ABR4F6C5</accession>
<organism evidence="4 5">
    <name type="scientific">Diaporthe vaccinii</name>
    <dbReference type="NCBI Taxonomy" id="105482"/>
    <lineage>
        <taxon>Eukaryota</taxon>
        <taxon>Fungi</taxon>
        <taxon>Dikarya</taxon>
        <taxon>Ascomycota</taxon>
        <taxon>Pezizomycotina</taxon>
        <taxon>Sordariomycetes</taxon>
        <taxon>Sordariomycetidae</taxon>
        <taxon>Diaporthales</taxon>
        <taxon>Diaporthaceae</taxon>
        <taxon>Diaporthe</taxon>
        <taxon>Diaporthe eres species complex</taxon>
    </lineage>
</organism>
<dbReference type="CDD" id="cd00067">
    <property type="entry name" value="GAL4"/>
    <property type="match status" value="1"/>
</dbReference>
<evidence type="ECO:0000256" key="2">
    <source>
        <dbReference type="SAM" id="MobiDB-lite"/>
    </source>
</evidence>
<dbReference type="Proteomes" id="UP001600888">
    <property type="component" value="Unassembled WGS sequence"/>
</dbReference>
<keyword evidence="5" id="KW-1185">Reference proteome</keyword>
<dbReference type="SUPFAM" id="SSF57701">
    <property type="entry name" value="Zn2/Cys6 DNA-binding domain"/>
    <property type="match status" value="1"/>
</dbReference>
<proteinExistence type="predicted"/>
<feature type="region of interest" description="Disordered" evidence="2">
    <location>
        <begin position="1"/>
        <end position="29"/>
    </location>
</feature>
<dbReference type="InterPro" id="IPR036864">
    <property type="entry name" value="Zn2-C6_fun-type_DNA-bd_sf"/>
</dbReference>